<keyword evidence="2" id="KW-1133">Transmembrane helix</keyword>
<evidence type="ECO:0000313" key="3">
    <source>
        <dbReference type="EMBL" id="ORY69050.1"/>
    </source>
</evidence>
<feature type="transmembrane region" description="Helical" evidence="2">
    <location>
        <begin position="159"/>
        <end position="178"/>
    </location>
</feature>
<keyword evidence="4" id="KW-1185">Reference proteome</keyword>
<protein>
    <recommendedName>
        <fullName evidence="5">Integral membrane protein TmpA</fullName>
    </recommendedName>
</protein>
<dbReference type="OrthoDB" id="3142841at2759"/>
<feature type="transmembrane region" description="Helical" evidence="2">
    <location>
        <begin position="209"/>
        <end position="228"/>
    </location>
</feature>
<dbReference type="EMBL" id="MCFJ01000003">
    <property type="protein sequence ID" value="ORY69050.1"/>
    <property type="molecule type" value="Genomic_DNA"/>
</dbReference>
<dbReference type="PANTHER" id="PTHR33927:SF5">
    <property type="entry name" value="ENZYME, PUTATIVE (AFU_ORTHOLOGUE AFUA_8G01222)-RELATED"/>
    <property type="match status" value="1"/>
</dbReference>
<feature type="transmembrane region" description="Helical" evidence="2">
    <location>
        <begin position="132"/>
        <end position="153"/>
    </location>
</feature>
<feature type="compositionally biased region" description="Polar residues" evidence="1">
    <location>
        <begin position="390"/>
        <end position="410"/>
    </location>
</feature>
<dbReference type="AlphaFoldDB" id="A0A1Y2EBV6"/>
<sequence length="597" mass="65619">MAAMADPLGPDVIAASSPSIPVIEAELDSDISASEGCRTPPLCKPLRAFFPIGKTGDGRELYSLRTLEAVGYPSNNSSTSSLTGPNIVYQLKPQSGSSRPSTKDESSSLPQKKGSQFYRWLRWGFGSVYRRIFTLAYLANLVALAILVAHTGLGLGSPLTYSTCATAVSANILASLLVRNEHVVNAMFIVFGSWPRQAPLSLRRVFAKVYSYGGIHSGCGVSATFWYIAYLVMLTQAFTGQNIPLLRAYTLLVSYLIVFLLVTILVFAHPRVRVLIHNWFEGIHRYLGWSVVVLFWAQTMMLAAETATIRHIPMAVSLVISPSFWMLIITTLLVIYPWTHLRLRDVEAEPLSDHVIKLNFSHADAQYGQAVRLSDAPLKETHAFAVIPNPKSQPTSDTLPNSDLSTSSTLEKPPFLKSGKGFSVLISNAGDWTNKIIHNPPKKMWIRGLPQYGVLRVAGLFDPVIIVATGSGIGPCLSFFVQKPDHPVRIIWSTPNPVETYGQAVVDLIFKTDPRAIIHDTRKLGRPDLVAMTHLVWEASRWEGARGYALGEEMSSRRNPPGQCEAVVIISNQKVTKKVVYGLESRGIPAYGAIFDS</sequence>
<feature type="transmembrane region" description="Helical" evidence="2">
    <location>
        <begin position="289"/>
        <end position="309"/>
    </location>
</feature>
<keyword evidence="2" id="KW-0812">Transmembrane</keyword>
<organism evidence="3 4">
    <name type="scientific">Pseudomassariella vexata</name>
    <dbReference type="NCBI Taxonomy" id="1141098"/>
    <lineage>
        <taxon>Eukaryota</taxon>
        <taxon>Fungi</taxon>
        <taxon>Dikarya</taxon>
        <taxon>Ascomycota</taxon>
        <taxon>Pezizomycotina</taxon>
        <taxon>Sordariomycetes</taxon>
        <taxon>Xylariomycetidae</taxon>
        <taxon>Amphisphaeriales</taxon>
        <taxon>Pseudomassariaceae</taxon>
        <taxon>Pseudomassariella</taxon>
    </lineage>
</organism>
<dbReference type="RefSeq" id="XP_040719337.1">
    <property type="nucleotide sequence ID" value="XM_040858106.1"/>
</dbReference>
<reference evidence="3 4" key="1">
    <citation type="submission" date="2016-07" db="EMBL/GenBank/DDBJ databases">
        <title>Pervasive Adenine N6-methylation of Active Genes in Fungi.</title>
        <authorList>
            <consortium name="DOE Joint Genome Institute"/>
            <person name="Mondo S.J."/>
            <person name="Dannebaum R.O."/>
            <person name="Kuo R.C."/>
            <person name="Labutti K."/>
            <person name="Haridas S."/>
            <person name="Kuo A."/>
            <person name="Salamov A."/>
            <person name="Ahrendt S.R."/>
            <person name="Lipzen A."/>
            <person name="Sullivan W."/>
            <person name="Andreopoulos W.B."/>
            <person name="Clum A."/>
            <person name="Lindquist E."/>
            <person name="Daum C."/>
            <person name="Ramamoorthy G.K."/>
            <person name="Gryganskyi A."/>
            <person name="Culley D."/>
            <person name="Magnuson J.K."/>
            <person name="James T.Y."/>
            <person name="O'Malley M.A."/>
            <person name="Stajich J.E."/>
            <person name="Spatafora J.W."/>
            <person name="Visel A."/>
            <person name="Grigoriev I.V."/>
        </authorList>
    </citation>
    <scope>NUCLEOTIDE SEQUENCE [LARGE SCALE GENOMIC DNA]</scope>
    <source>
        <strain evidence="3 4">CBS 129021</strain>
    </source>
</reference>
<dbReference type="Proteomes" id="UP000193689">
    <property type="component" value="Unassembled WGS sequence"/>
</dbReference>
<accession>A0A1Y2EBV6</accession>
<comment type="caution">
    <text evidence="3">The sequence shown here is derived from an EMBL/GenBank/DDBJ whole genome shotgun (WGS) entry which is preliminary data.</text>
</comment>
<feature type="region of interest" description="Disordered" evidence="1">
    <location>
        <begin position="388"/>
        <end position="412"/>
    </location>
</feature>
<evidence type="ECO:0008006" key="5">
    <source>
        <dbReference type="Google" id="ProtNLM"/>
    </source>
</evidence>
<dbReference type="InterPro" id="IPR052979">
    <property type="entry name" value="Adenylate-forming_domain"/>
</dbReference>
<evidence type="ECO:0000256" key="2">
    <source>
        <dbReference type="SAM" id="Phobius"/>
    </source>
</evidence>
<dbReference type="InParanoid" id="A0A1Y2EBV6"/>
<evidence type="ECO:0000313" key="4">
    <source>
        <dbReference type="Proteomes" id="UP000193689"/>
    </source>
</evidence>
<feature type="transmembrane region" description="Helical" evidence="2">
    <location>
        <begin position="315"/>
        <end position="336"/>
    </location>
</feature>
<dbReference type="GeneID" id="63774318"/>
<feature type="transmembrane region" description="Helical" evidence="2">
    <location>
        <begin position="248"/>
        <end position="268"/>
    </location>
</feature>
<keyword evidence="2" id="KW-0472">Membrane</keyword>
<dbReference type="PANTHER" id="PTHR33927">
    <property type="entry name" value="TRANSMEMBRANE PROTEIN"/>
    <property type="match status" value="1"/>
</dbReference>
<gene>
    <name evidence="3" type="ORF">BCR38DRAFT_406923</name>
</gene>
<name>A0A1Y2EBV6_9PEZI</name>
<proteinExistence type="predicted"/>
<evidence type="ECO:0000256" key="1">
    <source>
        <dbReference type="SAM" id="MobiDB-lite"/>
    </source>
</evidence>